<evidence type="ECO:0000313" key="7">
    <source>
        <dbReference type="Proteomes" id="UP001161389"/>
    </source>
</evidence>
<dbReference type="InterPro" id="IPR001647">
    <property type="entry name" value="HTH_TetR"/>
</dbReference>
<name>A0AA37SC91_9GAMM</name>
<evidence type="ECO:0000256" key="4">
    <source>
        <dbReference type="PROSITE-ProRule" id="PRU00335"/>
    </source>
</evidence>
<proteinExistence type="predicted"/>
<dbReference type="RefSeq" id="WP_284382722.1">
    <property type="nucleotide sequence ID" value="NZ_BSNM01000016.1"/>
</dbReference>
<dbReference type="Pfam" id="PF13305">
    <property type="entry name" value="TetR_C_33"/>
    <property type="match status" value="1"/>
</dbReference>
<dbReference type="SUPFAM" id="SSF48498">
    <property type="entry name" value="Tetracyclin repressor-like, C-terminal domain"/>
    <property type="match status" value="1"/>
</dbReference>
<keyword evidence="7" id="KW-1185">Reference proteome</keyword>
<feature type="domain" description="HTH tetR-type" evidence="5">
    <location>
        <begin position="10"/>
        <end position="70"/>
    </location>
</feature>
<dbReference type="InterPro" id="IPR036271">
    <property type="entry name" value="Tet_transcr_reg_TetR-rel_C_sf"/>
</dbReference>
<organism evidence="6 7">
    <name type="scientific">Litoribrevibacter albus</name>
    <dbReference type="NCBI Taxonomy" id="1473156"/>
    <lineage>
        <taxon>Bacteria</taxon>
        <taxon>Pseudomonadati</taxon>
        <taxon>Pseudomonadota</taxon>
        <taxon>Gammaproteobacteria</taxon>
        <taxon>Oceanospirillales</taxon>
        <taxon>Oceanospirillaceae</taxon>
        <taxon>Litoribrevibacter</taxon>
    </lineage>
</organism>
<sequence>MEKTNTYHHGNLRQTLIEIACSDIREKGVDGLSLRAIAKKAGVSANAPYRHFSDKRALLIAIAIVGFEELKARLNEVEQADLDILQEFSMKGMAYVKFAGDCPEKYKLMFGPAITDRMEDEHLSIAAGESYEMLLTSIQRGIDAGIFKNRPVQTLADPIWSMMHGISSLLIDGFFEEEFQMFREDKVPCPMKHMCSFEEIMKHNLELVLHGLLA</sequence>
<evidence type="ECO:0000259" key="5">
    <source>
        <dbReference type="PROSITE" id="PS50977"/>
    </source>
</evidence>
<keyword evidence="3" id="KW-0804">Transcription</keyword>
<feature type="DNA-binding region" description="H-T-H motif" evidence="4">
    <location>
        <begin position="33"/>
        <end position="52"/>
    </location>
</feature>
<dbReference type="PROSITE" id="PS50977">
    <property type="entry name" value="HTH_TETR_2"/>
    <property type="match status" value="1"/>
</dbReference>
<dbReference type="SUPFAM" id="SSF46689">
    <property type="entry name" value="Homeodomain-like"/>
    <property type="match status" value="1"/>
</dbReference>
<dbReference type="InterPro" id="IPR050109">
    <property type="entry name" value="HTH-type_TetR-like_transc_reg"/>
</dbReference>
<keyword evidence="1" id="KW-0805">Transcription regulation</keyword>
<keyword evidence="2 4" id="KW-0238">DNA-binding</keyword>
<dbReference type="AlphaFoldDB" id="A0AA37SC91"/>
<dbReference type="InterPro" id="IPR025996">
    <property type="entry name" value="MT1864/Rv1816-like_C"/>
</dbReference>
<dbReference type="GO" id="GO:0000976">
    <property type="term" value="F:transcription cis-regulatory region binding"/>
    <property type="evidence" value="ECO:0007669"/>
    <property type="project" value="TreeGrafter"/>
</dbReference>
<evidence type="ECO:0000256" key="1">
    <source>
        <dbReference type="ARBA" id="ARBA00023015"/>
    </source>
</evidence>
<dbReference type="Gene3D" id="1.10.357.10">
    <property type="entry name" value="Tetracycline Repressor, domain 2"/>
    <property type="match status" value="1"/>
</dbReference>
<dbReference type="InterPro" id="IPR009057">
    <property type="entry name" value="Homeodomain-like_sf"/>
</dbReference>
<dbReference type="Proteomes" id="UP001161389">
    <property type="component" value="Unassembled WGS sequence"/>
</dbReference>
<reference evidence="6" key="1">
    <citation type="journal article" date="2014" name="Int. J. Syst. Evol. Microbiol.">
        <title>Complete genome sequence of Corynebacterium casei LMG S-19264T (=DSM 44701T), isolated from a smear-ripened cheese.</title>
        <authorList>
            <consortium name="US DOE Joint Genome Institute (JGI-PGF)"/>
            <person name="Walter F."/>
            <person name="Albersmeier A."/>
            <person name="Kalinowski J."/>
            <person name="Ruckert C."/>
        </authorList>
    </citation>
    <scope>NUCLEOTIDE SEQUENCE</scope>
    <source>
        <strain evidence="6">NBRC 110071</strain>
    </source>
</reference>
<dbReference type="EMBL" id="BSNM01000016">
    <property type="protein sequence ID" value="GLQ32656.1"/>
    <property type="molecule type" value="Genomic_DNA"/>
</dbReference>
<evidence type="ECO:0000313" key="6">
    <source>
        <dbReference type="EMBL" id="GLQ32656.1"/>
    </source>
</evidence>
<dbReference type="GO" id="GO:0003700">
    <property type="term" value="F:DNA-binding transcription factor activity"/>
    <property type="evidence" value="ECO:0007669"/>
    <property type="project" value="TreeGrafter"/>
</dbReference>
<comment type="caution">
    <text evidence="6">The sequence shown here is derived from an EMBL/GenBank/DDBJ whole genome shotgun (WGS) entry which is preliminary data.</text>
</comment>
<reference evidence="6" key="2">
    <citation type="submission" date="2023-01" db="EMBL/GenBank/DDBJ databases">
        <title>Draft genome sequence of Litoribrevibacter albus strain NBRC 110071.</title>
        <authorList>
            <person name="Sun Q."/>
            <person name="Mori K."/>
        </authorList>
    </citation>
    <scope>NUCLEOTIDE SEQUENCE</scope>
    <source>
        <strain evidence="6">NBRC 110071</strain>
    </source>
</reference>
<evidence type="ECO:0000256" key="2">
    <source>
        <dbReference type="ARBA" id="ARBA00023125"/>
    </source>
</evidence>
<gene>
    <name evidence="6" type="ORF">GCM10007876_31350</name>
</gene>
<evidence type="ECO:0000256" key="3">
    <source>
        <dbReference type="ARBA" id="ARBA00023163"/>
    </source>
</evidence>
<dbReference type="PRINTS" id="PR00455">
    <property type="entry name" value="HTHTETR"/>
</dbReference>
<dbReference type="PANTHER" id="PTHR30055:SF234">
    <property type="entry name" value="HTH-TYPE TRANSCRIPTIONAL REGULATOR BETI"/>
    <property type="match status" value="1"/>
</dbReference>
<dbReference type="Pfam" id="PF00440">
    <property type="entry name" value="TetR_N"/>
    <property type="match status" value="1"/>
</dbReference>
<accession>A0AA37SC91</accession>
<protein>
    <submittedName>
        <fullName evidence="6">TetR family transcriptional regulator</fullName>
    </submittedName>
</protein>
<dbReference type="PANTHER" id="PTHR30055">
    <property type="entry name" value="HTH-TYPE TRANSCRIPTIONAL REGULATOR RUTR"/>
    <property type="match status" value="1"/>
</dbReference>